<dbReference type="InterPro" id="IPR032675">
    <property type="entry name" value="LRR_dom_sf"/>
</dbReference>
<dbReference type="Gene3D" id="3.80.10.10">
    <property type="entry name" value="Ribonuclease Inhibitor"/>
    <property type="match status" value="1"/>
</dbReference>
<gene>
    <name evidence="2" type="ORF">EJ04DRAFT_578897</name>
</gene>
<evidence type="ECO:0000313" key="3">
    <source>
        <dbReference type="Proteomes" id="UP000799444"/>
    </source>
</evidence>
<dbReference type="InterPro" id="IPR001810">
    <property type="entry name" value="F-box_dom"/>
</dbReference>
<name>A0A9P4QU92_9PLEO</name>
<proteinExistence type="predicted"/>
<sequence length="495" mass="56732">MFLQPPGITDLSHQNLNGFHALYTAISIEKIKHNSELVNASTMASLLALPTEILLEIAAYLPRADLHRFRLTCKTLAKVGANILFETLLLFISQASLSPAMQQIQRTPELMECIRHLDLWMFDDSYQQAAIDFISGLPLLQGLNYDQPYGSNQSQILHSLFTAMAPKLSSLSRLQLKIRFGLDSEPHGFVEDEATIAIFQGVQYLNLNFEQYLDRWETAGKAWSGNEKYRHVLTRPCSEWISPHFTNIRHLILEFGSGWVTESGFAPKLDWRHTYFQHLRSLSLSHFLICHDWFTDWLAIHAATVEELNLAYCQILRVRDTNYTLDEEGYIACDPPRGGLGKTTYYLHTWARIFDLLNNDFHNLLSLKLTWFAGGLSEDENLDPSGDAVLTQGLYATCMGGKYQLMVQNRPATLAEDTMLLDDEASVRRLRERIGVQNVLLESVKELMERLPEIHTDSDEWYEMEDVLDHWSVDSQGNIFTHEPLPQPPEQNDWI</sequence>
<dbReference type="CDD" id="cd09917">
    <property type="entry name" value="F-box_SF"/>
    <property type="match status" value="1"/>
</dbReference>
<dbReference type="SUPFAM" id="SSF52047">
    <property type="entry name" value="RNI-like"/>
    <property type="match status" value="1"/>
</dbReference>
<comment type="caution">
    <text evidence="2">The sequence shown here is derived from an EMBL/GenBank/DDBJ whole genome shotgun (WGS) entry which is preliminary data.</text>
</comment>
<keyword evidence="3" id="KW-1185">Reference proteome</keyword>
<dbReference type="PANTHER" id="PTHR42057">
    <property type="entry name" value="F-BOX DOMAIN PROTEIN (AFU_ORTHOLOGUE AFUA_4G00200)"/>
    <property type="match status" value="1"/>
</dbReference>
<reference evidence="2" key="1">
    <citation type="journal article" date="2020" name="Stud. Mycol.">
        <title>101 Dothideomycetes genomes: a test case for predicting lifestyles and emergence of pathogens.</title>
        <authorList>
            <person name="Haridas S."/>
            <person name="Albert R."/>
            <person name="Binder M."/>
            <person name="Bloem J."/>
            <person name="Labutti K."/>
            <person name="Salamov A."/>
            <person name="Andreopoulos B."/>
            <person name="Baker S."/>
            <person name="Barry K."/>
            <person name="Bills G."/>
            <person name="Bluhm B."/>
            <person name="Cannon C."/>
            <person name="Castanera R."/>
            <person name="Culley D."/>
            <person name="Daum C."/>
            <person name="Ezra D."/>
            <person name="Gonzalez J."/>
            <person name="Henrissat B."/>
            <person name="Kuo A."/>
            <person name="Liang C."/>
            <person name="Lipzen A."/>
            <person name="Lutzoni F."/>
            <person name="Magnuson J."/>
            <person name="Mondo S."/>
            <person name="Nolan M."/>
            <person name="Ohm R."/>
            <person name="Pangilinan J."/>
            <person name="Park H.-J."/>
            <person name="Ramirez L."/>
            <person name="Alfaro M."/>
            <person name="Sun H."/>
            <person name="Tritt A."/>
            <person name="Yoshinaga Y."/>
            <person name="Zwiers L.-H."/>
            <person name="Turgeon B."/>
            <person name="Goodwin S."/>
            <person name="Spatafora J."/>
            <person name="Crous P."/>
            <person name="Grigoriev I."/>
        </authorList>
    </citation>
    <scope>NUCLEOTIDE SEQUENCE</scope>
    <source>
        <strain evidence="2">CBS 125425</strain>
    </source>
</reference>
<evidence type="ECO:0000313" key="2">
    <source>
        <dbReference type="EMBL" id="KAF2731695.1"/>
    </source>
</evidence>
<dbReference type="SUPFAM" id="SSF81383">
    <property type="entry name" value="F-box domain"/>
    <property type="match status" value="1"/>
</dbReference>
<accession>A0A9P4QU92</accession>
<protein>
    <recommendedName>
        <fullName evidence="1">F-box domain-containing protein</fullName>
    </recommendedName>
</protein>
<dbReference type="PROSITE" id="PS50181">
    <property type="entry name" value="FBOX"/>
    <property type="match status" value="1"/>
</dbReference>
<dbReference type="EMBL" id="ML996190">
    <property type="protein sequence ID" value="KAF2731695.1"/>
    <property type="molecule type" value="Genomic_DNA"/>
</dbReference>
<organism evidence="2 3">
    <name type="scientific">Polyplosphaeria fusca</name>
    <dbReference type="NCBI Taxonomy" id="682080"/>
    <lineage>
        <taxon>Eukaryota</taxon>
        <taxon>Fungi</taxon>
        <taxon>Dikarya</taxon>
        <taxon>Ascomycota</taxon>
        <taxon>Pezizomycotina</taxon>
        <taxon>Dothideomycetes</taxon>
        <taxon>Pleosporomycetidae</taxon>
        <taxon>Pleosporales</taxon>
        <taxon>Tetraplosphaeriaceae</taxon>
        <taxon>Polyplosphaeria</taxon>
    </lineage>
</organism>
<feature type="domain" description="F-box" evidence="1">
    <location>
        <begin position="43"/>
        <end position="88"/>
    </location>
</feature>
<dbReference type="PANTHER" id="PTHR42057:SF2">
    <property type="entry name" value="F-BOX DOMAIN PROTEIN (AFU_ORTHOLOGUE AFUA_4G00200)-RELATED"/>
    <property type="match status" value="1"/>
</dbReference>
<dbReference type="InterPro" id="IPR036047">
    <property type="entry name" value="F-box-like_dom_sf"/>
</dbReference>
<evidence type="ECO:0000259" key="1">
    <source>
        <dbReference type="PROSITE" id="PS50181"/>
    </source>
</evidence>
<dbReference type="Pfam" id="PF12937">
    <property type="entry name" value="F-box-like"/>
    <property type="match status" value="1"/>
</dbReference>
<dbReference type="AlphaFoldDB" id="A0A9P4QU92"/>
<dbReference type="Proteomes" id="UP000799444">
    <property type="component" value="Unassembled WGS sequence"/>
</dbReference>
<dbReference type="OrthoDB" id="3140657at2759"/>
<dbReference type="SMART" id="SM00256">
    <property type="entry name" value="FBOX"/>
    <property type="match status" value="1"/>
</dbReference>